<reference evidence="1 2" key="1">
    <citation type="submission" date="2010-02" db="EMBL/GenBank/DDBJ databases">
        <authorList>
            <person name="Weinstock G."/>
            <person name="Sodergren E."/>
            <person name="Clifton S."/>
            <person name="Fulton L."/>
            <person name="Fulton B."/>
            <person name="Courtney L."/>
            <person name="Fronick C."/>
            <person name="Harrison M."/>
            <person name="Strong C."/>
            <person name="Farmer C."/>
            <person name="Delahaunty K."/>
            <person name="Markovic C."/>
            <person name="Hall O."/>
            <person name="Minx P."/>
            <person name="Tomlinson C."/>
            <person name="Mitreva M."/>
            <person name="Nelson J."/>
            <person name="Hou S."/>
            <person name="Wollam A."/>
            <person name="Pepin K.H."/>
            <person name="Johnson M."/>
            <person name="Bhonagiri V."/>
            <person name="Zhang X."/>
            <person name="Suruliraj S."/>
            <person name="Warren W."/>
            <person name="Chinwalla A."/>
            <person name="Mardis E.R."/>
            <person name="Wilson R.K."/>
        </authorList>
    </citation>
    <scope>NUCLEOTIDE SEQUENCE [LARGE SCALE GENOMIC DNA]</scope>
    <source>
        <strain evidence="1 2">DSM 20213</strain>
    </source>
</reference>
<dbReference type="HOGENOM" id="CLU_2341138_0_0_11"/>
<evidence type="ECO:0000313" key="2">
    <source>
        <dbReference type="Proteomes" id="UP000003191"/>
    </source>
</evidence>
<proteinExistence type="predicted"/>
<sequence length="97" mass="10139">MPPVVSVQGLALGEPGLFGQPPPFGFGPARVLGRQQVGEEAEPAGRGVLQGLPGHAVCQRQVAGEAHDLFRRGLVRNAAAALPRFLPAHSASFMYLS</sequence>
<accession>D4BNT7</accession>
<dbReference type="EMBL" id="ACCG02000009">
    <property type="protein sequence ID" value="EFE89323.1"/>
    <property type="molecule type" value="Genomic_DNA"/>
</dbReference>
<comment type="caution">
    <text evidence="1">The sequence shown here is derived from an EMBL/GenBank/DDBJ whole genome shotgun (WGS) entry which is preliminary data.</text>
</comment>
<dbReference type="Proteomes" id="UP000003191">
    <property type="component" value="Unassembled WGS sequence"/>
</dbReference>
<evidence type="ECO:0000313" key="1">
    <source>
        <dbReference type="EMBL" id="EFE89323.1"/>
    </source>
</evidence>
<organism evidence="1 2">
    <name type="scientific">Bifidobacterium breve DSM 20213 = JCM 1192</name>
    <dbReference type="NCBI Taxonomy" id="518634"/>
    <lineage>
        <taxon>Bacteria</taxon>
        <taxon>Bacillati</taxon>
        <taxon>Actinomycetota</taxon>
        <taxon>Actinomycetes</taxon>
        <taxon>Bifidobacteriales</taxon>
        <taxon>Bifidobacteriaceae</taxon>
        <taxon>Bifidobacterium</taxon>
    </lineage>
</organism>
<protein>
    <submittedName>
        <fullName evidence="1">Uncharacterized protein</fullName>
    </submittedName>
</protein>
<name>D4BNT7_BIFBR</name>
<keyword evidence="2" id="KW-1185">Reference proteome</keyword>
<dbReference type="AlphaFoldDB" id="D4BNT7"/>
<gene>
    <name evidence="1" type="ORF">BIFBRE_03740</name>
</gene>